<dbReference type="SUPFAM" id="SSF52540">
    <property type="entry name" value="P-loop containing nucleoside triphosphate hydrolases"/>
    <property type="match status" value="1"/>
</dbReference>
<dbReference type="PANTHER" id="PTHR47961">
    <property type="entry name" value="DNA POLYMERASE THETA, PUTATIVE (AFU_ORTHOLOGUE AFUA_1G05260)-RELATED"/>
    <property type="match status" value="1"/>
</dbReference>
<dbReference type="PROSITE" id="PS51192">
    <property type="entry name" value="HELICASE_ATP_BIND_1"/>
    <property type="match status" value="1"/>
</dbReference>
<feature type="domain" description="Helicase ATP-binding" evidence="5">
    <location>
        <begin position="36"/>
        <end position="106"/>
    </location>
</feature>
<gene>
    <name evidence="6" type="ORF">GTO91_13365</name>
</gene>
<name>A0A845L2A3_9FIRM</name>
<keyword evidence="3 6" id="KW-0347">Helicase</keyword>
<dbReference type="EMBL" id="WXEY01000017">
    <property type="protein sequence ID" value="MZP30702.1"/>
    <property type="molecule type" value="Genomic_DNA"/>
</dbReference>
<accession>A0A845L2A3</accession>
<evidence type="ECO:0000313" key="6">
    <source>
        <dbReference type="EMBL" id="MZP30702.1"/>
    </source>
</evidence>
<dbReference type="GO" id="GO:0016787">
    <property type="term" value="F:hydrolase activity"/>
    <property type="evidence" value="ECO:0007669"/>
    <property type="project" value="UniProtKB-KW"/>
</dbReference>
<sequence>MDIGTCIGRYFPEQLIEKWIESDYKELLPVQVAAINQGIFDGKSILVVAPTSSGKTFVGEMMAVYYALQRKKSIYLVPFKAIAEEKYQEFSKKYGGEELGLNIRLS</sequence>
<evidence type="ECO:0000256" key="3">
    <source>
        <dbReference type="ARBA" id="ARBA00022806"/>
    </source>
</evidence>
<dbReference type="GO" id="GO:0003676">
    <property type="term" value="F:nucleic acid binding"/>
    <property type="evidence" value="ECO:0007669"/>
    <property type="project" value="InterPro"/>
</dbReference>
<dbReference type="Gene3D" id="3.40.50.300">
    <property type="entry name" value="P-loop containing nucleotide triphosphate hydrolases"/>
    <property type="match status" value="1"/>
</dbReference>
<dbReference type="OrthoDB" id="143059at2"/>
<keyword evidence="7" id="KW-1185">Reference proteome</keyword>
<comment type="caution">
    <text evidence="6">The sequence shown here is derived from an EMBL/GenBank/DDBJ whole genome shotgun (WGS) entry which is preliminary data.</text>
</comment>
<dbReference type="PANTHER" id="PTHR47961:SF1">
    <property type="entry name" value="ATP-DEPENDENT HELICASE MJ1401-RELATED"/>
    <property type="match status" value="1"/>
</dbReference>
<dbReference type="RefSeq" id="WP_161259228.1">
    <property type="nucleotide sequence ID" value="NZ_WXEY01000017.1"/>
</dbReference>
<evidence type="ECO:0000259" key="5">
    <source>
        <dbReference type="PROSITE" id="PS51192"/>
    </source>
</evidence>
<keyword evidence="2" id="KW-0378">Hydrolase</keyword>
<dbReference type="InterPro" id="IPR050474">
    <property type="entry name" value="Hel308_SKI2-like"/>
</dbReference>
<keyword evidence="4" id="KW-0067">ATP-binding</keyword>
<evidence type="ECO:0000313" key="7">
    <source>
        <dbReference type="Proteomes" id="UP000463470"/>
    </source>
</evidence>
<dbReference type="Proteomes" id="UP000463470">
    <property type="component" value="Unassembled WGS sequence"/>
</dbReference>
<reference evidence="6 7" key="1">
    <citation type="submission" date="2020-01" db="EMBL/GenBank/DDBJ databases">
        <title>Whole-genome sequence of Heliobacterium undosum DSM 13378.</title>
        <authorList>
            <person name="Kyndt J.A."/>
            <person name="Meyer T.E."/>
        </authorList>
    </citation>
    <scope>NUCLEOTIDE SEQUENCE [LARGE SCALE GENOMIC DNA]</scope>
    <source>
        <strain evidence="6 7">DSM 13378</strain>
    </source>
</reference>
<dbReference type="Pfam" id="PF00270">
    <property type="entry name" value="DEAD"/>
    <property type="match status" value="1"/>
</dbReference>
<organism evidence="6 7">
    <name type="scientific">Heliomicrobium undosum</name>
    <dbReference type="NCBI Taxonomy" id="121734"/>
    <lineage>
        <taxon>Bacteria</taxon>
        <taxon>Bacillati</taxon>
        <taxon>Bacillota</taxon>
        <taxon>Clostridia</taxon>
        <taxon>Eubacteriales</taxon>
        <taxon>Heliobacteriaceae</taxon>
        <taxon>Heliomicrobium</taxon>
    </lineage>
</organism>
<keyword evidence="1" id="KW-0547">Nucleotide-binding</keyword>
<dbReference type="InterPro" id="IPR027417">
    <property type="entry name" value="P-loop_NTPase"/>
</dbReference>
<dbReference type="AlphaFoldDB" id="A0A845L2A3"/>
<dbReference type="GO" id="GO:0005524">
    <property type="term" value="F:ATP binding"/>
    <property type="evidence" value="ECO:0007669"/>
    <property type="project" value="UniProtKB-KW"/>
</dbReference>
<proteinExistence type="predicted"/>
<dbReference type="GO" id="GO:0004386">
    <property type="term" value="F:helicase activity"/>
    <property type="evidence" value="ECO:0007669"/>
    <property type="project" value="UniProtKB-KW"/>
</dbReference>
<evidence type="ECO:0000256" key="2">
    <source>
        <dbReference type="ARBA" id="ARBA00022801"/>
    </source>
</evidence>
<evidence type="ECO:0000256" key="1">
    <source>
        <dbReference type="ARBA" id="ARBA00022741"/>
    </source>
</evidence>
<dbReference type="InterPro" id="IPR014001">
    <property type="entry name" value="Helicase_ATP-bd"/>
</dbReference>
<dbReference type="InterPro" id="IPR011545">
    <property type="entry name" value="DEAD/DEAH_box_helicase_dom"/>
</dbReference>
<protein>
    <submittedName>
        <fullName evidence="6">DEAD/DEAH box helicase</fullName>
    </submittedName>
</protein>
<evidence type="ECO:0000256" key="4">
    <source>
        <dbReference type="ARBA" id="ARBA00022840"/>
    </source>
</evidence>